<organism evidence="6 7">
    <name type="scientific">Acetobacteroides hydrogenigenes</name>
    <dbReference type="NCBI Taxonomy" id="979970"/>
    <lineage>
        <taxon>Bacteria</taxon>
        <taxon>Pseudomonadati</taxon>
        <taxon>Bacteroidota</taxon>
        <taxon>Bacteroidia</taxon>
        <taxon>Bacteroidales</taxon>
        <taxon>Rikenellaceae</taxon>
        <taxon>Acetobacteroides</taxon>
    </lineage>
</organism>
<comment type="caution">
    <text evidence="6">The sequence shown here is derived from an EMBL/GenBank/DDBJ whole genome shotgun (WGS) entry which is preliminary data.</text>
</comment>
<dbReference type="Pfam" id="PF02535">
    <property type="entry name" value="Zip"/>
    <property type="match status" value="1"/>
</dbReference>
<evidence type="ECO:0000256" key="2">
    <source>
        <dbReference type="ARBA" id="ARBA00022692"/>
    </source>
</evidence>
<dbReference type="EMBL" id="SLWB01000011">
    <property type="protein sequence ID" value="TCN65341.1"/>
    <property type="molecule type" value="Genomic_DNA"/>
</dbReference>
<feature type="transmembrane region" description="Helical" evidence="5">
    <location>
        <begin position="38"/>
        <end position="55"/>
    </location>
</feature>
<feature type="transmembrane region" description="Helical" evidence="5">
    <location>
        <begin position="224"/>
        <end position="243"/>
    </location>
</feature>
<dbReference type="GO" id="GO:0046873">
    <property type="term" value="F:metal ion transmembrane transporter activity"/>
    <property type="evidence" value="ECO:0007669"/>
    <property type="project" value="InterPro"/>
</dbReference>
<dbReference type="AlphaFoldDB" id="A0A4R2EAX1"/>
<gene>
    <name evidence="6" type="ORF">CLV25_11120</name>
</gene>
<reference evidence="6 7" key="1">
    <citation type="submission" date="2019-03" db="EMBL/GenBank/DDBJ databases">
        <title>Genomic Encyclopedia of Archaeal and Bacterial Type Strains, Phase II (KMG-II): from individual species to whole genera.</title>
        <authorList>
            <person name="Goeker M."/>
        </authorList>
    </citation>
    <scope>NUCLEOTIDE SEQUENCE [LARGE SCALE GENOMIC DNA]</scope>
    <source>
        <strain evidence="6 7">RL-C</strain>
    </source>
</reference>
<comment type="subcellular location">
    <subcellularLocation>
        <location evidence="1">Membrane</location>
        <topology evidence="1">Multi-pass membrane protein</topology>
    </subcellularLocation>
</comment>
<evidence type="ECO:0000256" key="1">
    <source>
        <dbReference type="ARBA" id="ARBA00004141"/>
    </source>
</evidence>
<name>A0A4R2EAX1_9BACT</name>
<accession>A0A4R2EAX1</accession>
<dbReference type="RefSeq" id="WP_131839726.1">
    <property type="nucleotide sequence ID" value="NZ_SLWB01000011.1"/>
</dbReference>
<feature type="transmembrane region" description="Helical" evidence="5">
    <location>
        <begin position="6"/>
        <end position="26"/>
    </location>
</feature>
<evidence type="ECO:0000256" key="3">
    <source>
        <dbReference type="ARBA" id="ARBA00022989"/>
    </source>
</evidence>
<feature type="transmembrane region" description="Helical" evidence="5">
    <location>
        <begin position="61"/>
        <end position="80"/>
    </location>
</feature>
<dbReference type="Proteomes" id="UP000294830">
    <property type="component" value="Unassembled WGS sequence"/>
</dbReference>
<evidence type="ECO:0000313" key="6">
    <source>
        <dbReference type="EMBL" id="TCN65341.1"/>
    </source>
</evidence>
<dbReference type="GO" id="GO:0016020">
    <property type="term" value="C:membrane"/>
    <property type="evidence" value="ECO:0007669"/>
    <property type="project" value="UniProtKB-SubCell"/>
</dbReference>
<keyword evidence="7" id="KW-1185">Reference proteome</keyword>
<dbReference type="InterPro" id="IPR003689">
    <property type="entry name" value="ZIP"/>
</dbReference>
<keyword evidence="4 5" id="KW-0472">Membrane</keyword>
<evidence type="ECO:0000256" key="4">
    <source>
        <dbReference type="ARBA" id="ARBA00023136"/>
    </source>
</evidence>
<keyword evidence="3 5" id="KW-1133">Transmembrane helix</keyword>
<feature type="transmembrane region" description="Helical" evidence="5">
    <location>
        <begin position="190"/>
        <end position="212"/>
    </location>
</feature>
<protein>
    <submittedName>
        <fullName evidence="6">Zinc and cadmium transporter</fullName>
    </submittedName>
</protein>
<dbReference type="OrthoDB" id="9806593at2"/>
<keyword evidence="2 5" id="KW-0812">Transmembrane</keyword>
<sequence>MVGYILIAVLFGNIGSVMLASLLLRIGSHKLQQLTKHINAFAGGTLLGAAFIGMLPNAVKLGGFQVSYAILGGILFFFLIEKVMLWRICADEHCDRHSKAGALMLMVGDSFHNFLDGIVIAAAFLHSSSFGVVVALSVFAHEIPQEVADFGVMIKSGFSKRKAVFYNLFSGFTAIIGALLAWYWGVYTQMAMPFILAVSAAGFIYIALADLIPELHRRSSFGQSFTQFLLLLAGISVIVVSILTKP</sequence>
<dbReference type="PANTHER" id="PTHR16950:SF16">
    <property type="entry name" value="ZINC TRANSPORTER ZIP13"/>
    <property type="match status" value="1"/>
</dbReference>
<proteinExistence type="predicted"/>
<dbReference type="PANTHER" id="PTHR16950">
    <property type="entry name" value="ZINC TRANSPORTER SLC39A7 HISTIDINE-RICH MEMBRANE PROTEIN KE4"/>
    <property type="match status" value="1"/>
</dbReference>
<evidence type="ECO:0000256" key="5">
    <source>
        <dbReference type="SAM" id="Phobius"/>
    </source>
</evidence>
<evidence type="ECO:0000313" key="7">
    <source>
        <dbReference type="Proteomes" id="UP000294830"/>
    </source>
</evidence>
<feature type="transmembrane region" description="Helical" evidence="5">
    <location>
        <begin position="163"/>
        <end position="184"/>
    </location>
</feature>